<dbReference type="GO" id="GO:0000981">
    <property type="term" value="F:DNA-binding transcription factor activity, RNA polymerase II-specific"/>
    <property type="evidence" value="ECO:0007669"/>
    <property type="project" value="TreeGrafter"/>
</dbReference>
<evidence type="ECO:0000256" key="4">
    <source>
        <dbReference type="SAM" id="MobiDB-lite"/>
    </source>
</evidence>
<gene>
    <name evidence="6" type="ORF">EIP91_008197</name>
</gene>
<keyword evidence="1 3" id="KW-0238">DNA-binding</keyword>
<feature type="DNA-binding region" description="HMG box" evidence="3">
    <location>
        <begin position="99"/>
        <end position="136"/>
    </location>
</feature>
<keyword evidence="2 3" id="KW-0539">Nucleus</keyword>
<protein>
    <recommendedName>
        <fullName evidence="5">HMG box domain-containing protein</fullName>
    </recommendedName>
</protein>
<feature type="compositionally biased region" description="Pro residues" evidence="4">
    <location>
        <begin position="194"/>
        <end position="204"/>
    </location>
</feature>
<dbReference type="Proteomes" id="UP000292702">
    <property type="component" value="Unassembled WGS sequence"/>
</dbReference>
<name>A0A4R0RQ13_9APHY</name>
<feature type="compositionally biased region" description="Low complexity" evidence="4">
    <location>
        <begin position="450"/>
        <end position="462"/>
    </location>
</feature>
<evidence type="ECO:0000259" key="5">
    <source>
        <dbReference type="PROSITE" id="PS50118"/>
    </source>
</evidence>
<dbReference type="Gene3D" id="1.10.30.10">
    <property type="entry name" value="High mobility group box domain"/>
    <property type="match status" value="1"/>
</dbReference>
<feature type="region of interest" description="Disordered" evidence="4">
    <location>
        <begin position="192"/>
        <end position="245"/>
    </location>
</feature>
<feature type="compositionally biased region" description="Low complexity" evidence="4">
    <location>
        <begin position="205"/>
        <end position="228"/>
    </location>
</feature>
<dbReference type="PANTHER" id="PTHR45789:SF2">
    <property type="entry name" value="FI18025P1"/>
    <property type="match status" value="1"/>
</dbReference>
<comment type="caution">
    <text evidence="6">The sequence shown here is derived from an EMBL/GenBank/DDBJ whole genome shotgun (WGS) entry which is preliminary data.</text>
</comment>
<dbReference type="SUPFAM" id="SSF47095">
    <property type="entry name" value="HMG-box"/>
    <property type="match status" value="1"/>
</dbReference>
<dbReference type="OrthoDB" id="6247875at2759"/>
<sequence length="498" mass="54078">MLSTGHNKCHPGLSLSHAALFNQPIYNASTDDLSPAILDTPAPRRALPPSRVLLIASALRPHTISHSSSTILDIVRCHGQETEPRIQYKDVQAPQSVKSRWISKQWHDMPDEKKAYWHAMARQEKLKHEEKYPDYKFQPQSKEQKAAKKEERLRVKAEEKREEKRRKTSETTSVPSGNHTTYEAAALAHSTIPVTPPNRYPPSPLASEAPALTPGSNASSSQLPSAAASPPPAFNVPEPQWLDGSLDPAMGTDLGLPLGAPNATDETYLDALNFAPGHKRPYDVMQEGSASASDDMLQQYLPFDTSSTTSGSIEDLIGSLVQGYPVADIFDFEPSEQSLWNTQLMATMPQPPADPYSQFFSTDDFLTDAVGADATSSWSDVPAEEQSAFVFGSDNYADFQPETFVPHGAPLFNVDAALATQSQDNFGSLELSAYTESGSSSLPVPPAHPAPASAQPEQQQQYLPPPGASVAGRRRVGSTWPQTLPEFVVGSSSRPFGS</sequence>
<keyword evidence="7" id="KW-1185">Reference proteome</keyword>
<dbReference type="PANTHER" id="PTHR45789">
    <property type="entry name" value="FI18025P1"/>
    <property type="match status" value="1"/>
</dbReference>
<dbReference type="GO" id="GO:0000978">
    <property type="term" value="F:RNA polymerase II cis-regulatory region sequence-specific DNA binding"/>
    <property type="evidence" value="ECO:0007669"/>
    <property type="project" value="TreeGrafter"/>
</dbReference>
<evidence type="ECO:0000256" key="1">
    <source>
        <dbReference type="ARBA" id="ARBA00023125"/>
    </source>
</evidence>
<feature type="domain" description="HMG box" evidence="5">
    <location>
        <begin position="99"/>
        <end position="136"/>
    </location>
</feature>
<dbReference type="STRING" id="92696.A0A4R0RQ13"/>
<evidence type="ECO:0000256" key="3">
    <source>
        <dbReference type="PROSITE-ProRule" id="PRU00267"/>
    </source>
</evidence>
<reference evidence="6 7" key="1">
    <citation type="submission" date="2018-11" db="EMBL/GenBank/DDBJ databases">
        <title>Genome assembly of Steccherinum ochraceum LE-BIN_3174, the white-rot fungus of the Steccherinaceae family (The Residual Polyporoid clade, Polyporales, Basidiomycota).</title>
        <authorList>
            <person name="Fedorova T.V."/>
            <person name="Glazunova O.A."/>
            <person name="Landesman E.O."/>
            <person name="Moiseenko K.V."/>
            <person name="Psurtseva N.V."/>
            <person name="Savinova O.S."/>
            <person name="Shakhova N.V."/>
            <person name="Tyazhelova T.V."/>
            <person name="Vasina D.V."/>
        </authorList>
    </citation>
    <scope>NUCLEOTIDE SEQUENCE [LARGE SCALE GENOMIC DNA]</scope>
    <source>
        <strain evidence="6 7">LE-BIN_3174</strain>
    </source>
</reference>
<feature type="compositionally biased region" description="Polar residues" evidence="4">
    <location>
        <begin position="170"/>
        <end position="179"/>
    </location>
</feature>
<dbReference type="PROSITE" id="PS50118">
    <property type="entry name" value="HMG_BOX_2"/>
    <property type="match status" value="1"/>
</dbReference>
<proteinExistence type="predicted"/>
<dbReference type="CDD" id="cd01389">
    <property type="entry name" value="HMG-box_ROX1-like"/>
    <property type="match status" value="1"/>
</dbReference>
<organism evidence="6 7">
    <name type="scientific">Steccherinum ochraceum</name>
    <dbReference type="NCBI Taxonomy" id="92696"/>
    <lineage>
        <taxon>Eukaryota</taxon>
        <taxon>Fungi</taxon>
        <taxon>Dikarya</taxon>
        <taxon>Basidiomycota</taxon>
        <taxon>Agaricomycotina</taxon>
        <taxon>Agaricomycetes</taxon>
        <taxon>Polyporales</taxon>
        <taxon>Steccherinaceae</taxon>
        <taxon>Steccherinum</taxon>
    </lineage>
</organism>
<evidence type="ECO:0000256" key="2">
    <source>
        <dbReference type="ARBA" id="ARBA00023242"/>
    </source>
</evidence>
<feature type="region of interest" description="Disordered" evidence="4">
    <location>
        <begin position="437"/>
        <end position="476"/>
    </location>
</feature>
<dbReference type="GO" id="GO:0005634">
    <property type="term" value="C:nucleus"/>
    <property type="evidence" value="ECO:0007669"/>
    <property type="project" value="UniProtKB-UniRule"/>
</dbReference>
<accession>A0A4R0RQ13</accession>
<dbReference type="InterPro" id="IPR051356">
    <property type="entry name" value="SOX/SOX-like_TF"/>
</dbReference>
<evidence type="ECO:0000313" key="7">
    <source>
        <dbReference type="Proteomes" id="UP000292702"/>
    </source>
</evidence>
<dbReference type="EMBL" id="RWJN01000045">
    <property type="protein sequence ID" value="TCD69262.1"/>
    <property type="molecule type" value="Genomic_DNA"/>
</dbReference>
<dbReference type="InterPro" id="IPR009071">
    <property type="entry name" value="HMG_box_dom"/>
</dbReference>
<feature type="region of interest" description="Disordered" evidence="4">
    <location>
        <begin position="130"/>
        <end position="179"/>
    </location>
</feature>
<evidence type="ECO:0000313" key="6">
    <source>
        <dbReference type="EMBL" id="TCD69262.1"/>
    </source>
</evidence>
<dbReference type="InterPro" id="IPR036910">
    <property type="entry name" value="HMG_box_dom_sf"/>
</dbReference>
<dbReference type="AlphaFoldDB" id="A0A4R0RQ13"/>
<feature type="compositionally biased region" description="Basic and acidic residues" evidence="4">
    <location>
        <begin position="142"/>
        <end position="162"/>
    </location>
</feature>